<feature type="transmembrane region" description="Helical" evidence="1">
    <location>
        <begin position="57"/>
        <end position="75"/>
    </location>
</feature>
<keyword evidence="1" id="KW-0812">Transmembrane</keyword>
<evidence type="ECO:0000256" key="1">
    <source>
        <dbReference type="SAM" id="Phobius"/>
    </source>
</evidence>
<gene>
    <name evidence="2" type="ORF">COX82_04720</name>
</gene>
<reference evidence="3" key="1">
    <citation type="submission" date="2017-09" db="EMBL/GenBank/DDBJ databases">
        <title>Depth-based differentiation of microbial function through sediment-hosted aquifers and enrichment of novel symbionts in the deep terrestrial subsurface.</title>
        <authorList>
            <person name="Probst A.J."/>
            <person name="Ladd B."/>
            <person name="Jarett J.K."/>
            <person name="Geller-Mcgrath D.E."/>
            <person name="Sieber C.M.K."/>
            <person name="Emerson J.B."/>
            <person name="Anantharaman K."/>
            <person name="Thomas B.C."/>
            <person name="Malmstrom R."/>
            <person name="Stieglmeier M."/>
            <person name="Klingl A."/>
            <person name="Woyke T."/>
            <person name="Ryan C.M."/>
            <person name="Banfield J.F."/>
        </authorList>
    </citation>
    <scope>NUCLEOTIDE SEQUENCE [LARGE SCALE GENOMIC DNA]</scope>
</reference>
<accession>A0A2M7V215</accession>
<feature type="transmembrane region" description="Helical" evidence="1">
    <location>
        <begin position="35"/>
        <end position="52"/>
    </location>
</feature>
<keyword evidence="1" id="KW-1133">Transmembrane helix</keyword>
<keyword evidence="1" id="KW-0472">Membrane</keyword>
<feature type="transmembrane region" description="Helical" evidence="1">
    <location>
        <begin position="12"/>
        <end position="29"/>
    </location>
</feature>
<dbReference type="AlphaFoldDB" id="A0A2M7V215"/>
<dbReference type="EMBL" id="PFPJ01000084">
    <property type="protein sequence ID" value="PIZ92447.1"/>
    <property type="molecule type" value="Genomic_DNA"/>
</dbReference>
<evidence type="ECO:0000313" key="2">
    <source>
        <dbReference type="EMBL" id="PIZ92447.1"/>
    </source>
</evidence>
<feature type="transmembrane region" description="Helical" evidence="1">
    <location>
        <begin position="81"/>
        <end position="97"/>
    </location>
</feature>
<organism evidence="2 3">
    <name type="scientific">Candidatus Magasanikbacteria bacterium CG_4_10_14_0_2_um_filter_41_10</name>
    <dbReference type="NCBI Taxonomy" id="1974638"/>
    <lineage>
        <taxon>Bacteria</taxon>
        <taxon>Candidatus Magasanikiibacteriota</taxon>
    </lineage>
</organism>
<evidence type="ECO:0000313" key="3">
    <source>
        <dbReference type="Proteomes" id="UP000228750"/>
    </source>
</evidence>
<feature type="transmembrane region" description="Helical" evidence="1">
    <location>
        <begin position="154"/>
        <end position="174"/>
    </location>
</feature>
<sequence length="184" mass="20368">MKTQQQRTSKPMRNITWIAVLLILLGVTSRLFPHPANFAPIAAIAMFGGLYLSKRMAFILPMTAMFLSDIVVGFYSWKMMTAVYVSFLLIVGIGILVQRNKTFGNILTGTLLGSVLFFLVTNGAVWGFGTMYAHSFGGLMQSYLMGIPFFKNTLLGDLFYTGVLVGSMEAIALYKTKIFAKQSM</sequence>
<comment type="caution">
    <text evidence="2">The sequence shown here is derived from an EMBL/GenBank/DDBJ whole genome shotgun (WGS) entry which is preliminary data.</text>
</comment>
<name>A0A2M7V215_9BACT</name>
<dbReference type="Pfam" id="PF20221">
    <property type="entry name" value="DUF6580"/>
    <property type="match status" value="1"/>
</dbReference>
<proteinExistence type="predicted"/>
<dbReference type="Proteomes" id="UP000228750">
    <property type="component" value="Unassembled WGS sequence"/>
</dbReference>
<evidence type="ECO:0008006" key="4">
    <source>
        <dbReference type="Google" id="ProtNLM"/>
    </source>
</evidence>
<dbReference type="InterPro" id="IPR046487">
    <property type="entry name" value="DUF6580"/>
</dbReference>
<protein>
    <recommendedName>
        <fullName evidence="4">ECF transporter S component</fullName>
    </recommendedName>
</protein>
<feature type="transmembrane region" description="Helical" evidence="1">
    <location>
        <begin position="109"/>
        <end position="134"/>
    </location>
</feature>